<protein>
    <submittedName>
        <fullName evidence="2">Uncharacterized protein</fullName>
    </submittedName>
</protein>
<dbReference type="STRING" id="1137991.SAMN05660642_02391"/>
<proteinExistence type="predicted"/>
<organism evidence="2 3">
    <name type="scientific">Geodermatophilus siccatus</name>
    <dbReference type="NCBI Taxonomy" id="1137991"/>
    <lineage>
        <taxon>Bacteria</taxon>
        <taxon>Bacillati</taxon>
        <taxon>Actinomycetota</taxon>
        <taxon>Actinomycetes</taxon>
        <taxon>Geodermatophilales</taxon>
        <taxon>Geodermatophilaceae</taxon>
        <taxon>Geodermatophilus</taxon>
    </lineage>
</organism>
<sequence>MERHEHHPLSPAGEVDQWGDLAAGLRHDRAGRREALRMLLAPAVVSLLATGLVALLA</sequence>
<keyword evidence="1" id="KW-1133">Transmembrane helix</keyword>
<dbReference type="AlphaFoldDB" id="A0A1G9SVI2"/>
<feature type="transmembrane region" description="Helical" evidence="1">
    <location>
        <begin position="35"/>
        <end position="56"/>
    </location>
</feature>
<keyword evidence="1" id="KW-0472">Membrane</keyword>
<keyword evidence="3" id="KW-1185">Reference proteome</keyword>
<keyword evidence="1" id="KW-0812">Transmembrane</keyword>
<dbReference type="RefSeq" id="WP_175479544.1">
    <property type="nucleotide sequence ID" value="NZ_FNHE01000005.1"/>
</dbReference>
<reference evidence="3" key="1">
    <citation type="submission" date="2016-10" db="EMBL/GenBank/DDBJ databases">
        <authorList>
            <person name="Varghese N."/>
            <person name="Submissions S."/>
        </authorList>
    </citation>
    <scope>NUCLEOTIDE SEQUENCE [LARGE SCALE GENOMIC DNA]</scope>
    <source>
        <strain evidence="3">DSM 45419</strain>
    </source>
</reference>
<evidence type="ECO:0000313" key="3">
    <source>
        <dbReference type="Proteomes" id="UP000198680"/>
    </source>
</evidence>
<dbReference type="Proteomes" id="UP000198680">
    <property type="component" value="Unassembled WGS sequence"/>
</dbReference>
<gene>
    <name evidence="2" type="ORF">SAMN05660642_02391</name>
</gene>
<name>A0A1G9SVI2_9ACTN</name>
<dbReference type="EMBL" id="FNHE01000005">
    <property type="protein sequence ID" value="SDM39489.1"/>
    <property type="molecule type" value="Genomic_DNA"/>
</dbReference>
<evidence type="ECO:0000313" key="2">
    <source>
        <dbReference type="EMBL" id="SDM39489.1"/>
    </source>
</evidence>
<evidence type="ECO:0000256" key="1">
    <source>
        <dbReference type="SAM" id="Phobius"/>
    </source>
</evidence>
<accession>A0A1G9SVI2</accession>